<dbReference type="EMBL" id="FOQG01000013">
    <property type="protein sequence ID" value="SFI79093.1"/>
    <property type="molecule type" value="Genomic_DNA"/>
</dbReference>
<protein>
    <submittedName>
        <fullName evidence="2">Uncharacterized protein</fullName>
    </submittedName>
</protein>
<sequence>MSVTPQNNSASPFQYVPVPNEHVPAVLAFIAERLAPQGSTASTVDSVRTVDPTPPDLSADAPRDDWTDEKLIDFLKMGTKSSKTVIQMLDHLSANPGKDAALSTRELADALGVSYSVMKNVPTQMGRSLGARFPGCSAPYWGLWGTAHFNPSRSNEMYFTVTPERAEQWKRLRG</sequence>
<dbReference type="AlphaFoldDB" id="A0A1I3L2Y7"/>
<proteinExistence type="predicted"/>
<dbReference type="RefSeq" id="WP_143099786.1">
    <property type="nucleotide sequence ID" value="NZ_BKAF01000016.1"/>
</dbReference>
<keyword evidence="3" id="KW-1185">Reference proteome</keyword>
<gene>
    <name evidence="2" type="ORF">SAMN05216561_1139</name>
</gene>
<evidence type="ECO:0000256" key="1">
    <source>
        <dbReference type="SAM" id="MobiDB-lite"/>
    </source>
</evidence>
<dbReference type="Proteomes" id="UP000198649">
    <property type="component" value="Unassembled WGS sequence"/>
</dbReference>
<evidence type="ECO:0000313" key="2">
    <source>
        <dbReference type="EMBL" id="SFI79093.1"/>
    </source>
</evidence>
<evidence type="ECO:0000313" key="3">
    <source>
        <dbReference type="Proteomes" id="UP000198649"/>
    </source>
</evidence>
<dbReference type="OrthoDB" id="5125754at2"/>
<reference evidence="2 3" key="1">
    <citation type="submission" date="2016-10" db="EMBL/GenBank/DDBJ databases">
        <authorList>
            <person name="de Groot N.N."/>
        </authorList>
    </citation>
    <scope>NUCLEOTIDE SEQUENCE [LARGE SCALE GENOMIC DNA]</scope>
    <source>
        <strain evidence="2 3">CGMCC 1.11156</strain>
    </source>
</reference>
<accession>A0A1I3L2Y7</accession>
<name>A0A1I3L2Y7_9ACTN</name>
<feature type="region of interest" description="Disordered" evidence="1">
    <location>
        <begin position="40"/>
        <end position="63"/>
    </location>
</feature>
<organism evidence="2 3">
    <name type="scientific">Nocardioides psychrotolerans</name>
    <dbReference type="NCBI Taxonomy" id="1005945"/>
    <lineage>
        <taxon>Bacteria</taxon>
        <taxon>Bacillati</taxon>
        <taxon>Actinomycetota</taxon>
        <taxon>Actinomycetes</taxon>
        <taxon>Propionibacteriales</taxon>
        <taxon>Nocardioidaceae</taxon>
        <taxon>Nocardioides</taxon>
    </lineage>
</organism>